<protein>
    <recommendedName>
        <fullName evidence="3">Toxin CptA</fullName>
    </recommendedName>
</protein>
<evidence type="ECO:0000313" key="2">
    <source>
        <dbReference type="Proteomes" id="UP000297890"/>
    </source>
</evidence>
<reference evidence="1 2" key="1">
    <citation type="journal article" date="2019" name="ISME J.">
        <title>Candidatus Macondimonas diazotrophica, a novel gammaproteobacterial genus dominating crude-oil-contaminated coastal sediments.</title>
        <authorList>
            <person name="Karthikeyan S."/>
            <person name="Konstantinidis K."/>
        </authorList>
    </citation>
    <scope>NUCLEOTIDE SEQUENCE [LARGE SCALE GENOMIC DNA]</scope>
    <source>
        <strain evidence="1 2">KTK01</strain>
    </source>
</reference>
<dbReference type="Proteomes" id="UP000297890">
    <property type="component" value="Unassembled WGS sequence"/>
</dbReference>
<dbReference type="Pfam" id="PF07254">
    <property type="entry name" value="Cpta_toxin"/>
    <property type="match status" value="1"/>
</dbReference>
<dbReference type="EMBL" id="SRIO01000008">
    <property type="protein sequence ID" value="TFZ82602.1"/>
    <property type="molecule type" value="Genomic_DNA"/>
</dbReference>
<proteinExistence type="predicted"/>
<dbReference type="AlphaFoldDB" id="A0A4Z0F8D1"/>
<evidence type="ECO:0008006" key="3">
    <source>
        <dbReference type="Google" id="ProtNLM"/>
    </source>
</evidence>
<gene>
    <name evidence="1" type="ORF">E4680_07815</name>
</gene>
<comment type="caution">
    <text evidence="1">The sequence shown here is derived from an EMBL/GenBank/DDBJ whole genome shotgun (WGS) entry which is preliminary data.</text>
</comment>
<keyword evidence="2" id="KW-1185">Reference proteome</keyword>
<evidence type="ECO:0000313" key="1">
    <source>
        <dbReference type="EMBL" id="TFZ82602.1"/>
    </source>
</evidence>
<sequence>MSAYGMVLLLVVLYSREYWRLVLLIVWASSAGWTAWRHFGPGRILRAEFIDQDRWRIRLASGWSGEAALLPTSLVVPGLTVLNFRLADRSPLRWRHRSICLLPDSLSRDGTRRLRVFLRFH</sequence>
<dbReference type="OrthoDB" id="7030636at2"/>
<organism evidence="1 2">
    <name type="scientific">Candidatus Macondimonas diazotrophica</name>
    <dbReference type="NCBI Taxonomy" id="2305248"/>
    <lineage>
        <taxon>Bacteria</taxon>
        <taxon>Pseudomonadati</taxon>
        <taxon>Pseudomonadota</taxon>
        <taxon>Gammaproteobacteria</taxon>
        <taxon>Chromatiales</taxon>
        <taxon>Ectothiorhodospiraceae</taxon>
        <taxon>Candidatus Macondimonas</taxon>
    </lineage>
</organism>
<accession>A0A4Z0F8D1</accession>
<name>A0A4Z0F8D1_9GAMM</name>
<dbReference type="InterPro" id="IPR009883">
    <property type="entry name" value="YgfX"/>
</dbReference>